<keyword evidence="2 10" id="KW-0349">Heme</keyword>
<keyword evidence="9 10" id="KW-0472">Membrane</keyword>
<keyword evidence="7 10" id="KW-1133">Transmembrane helix</keyword>
<dbReference type="InterPro" id="IPR036127">
    <property type="entry name" value="CcmE-like_sf"/>
</dbReference>
<evidence type="ECO:0000313" key="12">
    <source>
        <dbReference type="EMBL" id="AWM76904.1"/>
    </source>
</evidence>
<dbReference type="Gene3D" id="2.40.50.140">
    <property type="entry name" value="Nucleic acid-binding proteins"/>
    <property type="match status" value="1"/>
</dbReference>
<name>A0A2Z3I0G8_9CAUL</name>
<evidence type="ECO:0000256" key="6">
    <source>
        <dbReference type="ARBA" id="ARBA00022968"/>
    </source>
</evidence>
<dbReference type="Proteomes" id="UP000247763">
    <property type="component" value="Chromosome"/>
</dbReference>
<feature type="binding site" description="axial binding residue" evidence="10 11">
    <location>
        <position position="133"/>
    </location>
    <ligand>
        <name>heme</name>
        <dbReference type="ChEBI" id="CHEBI:30413"/>
    </ligand>
    <ligandPart>
        <name>Fe</name>
        <dbReference type="ChEBI" id="CHEBI:18248"/>
    </ligandPart>
</feature>
<dbReference type="InterPro" id="IPR012340">
    <property type="entry name" value="NA-bd_OB-fold"/>
</dbReference>
<keyword evidence="3 10" id="KW-0812">Transmembrane</keyword>
<dbReference type="KEGG" id="phb:HYN04_03500"/>
<evidence type="ECO:0000256" key="8">
    <source>
        <dbReference type="ARBA" id="ARBA00023004"/>
    </source>
</evidence>
<comment type="subcellular location">
    <subcellularLocation>
        <location evidence="10">Cell membrane</location>
        <topology evidence="10">Single-pass type II membrane protein</topology>
    </subcellularLocation>
    <subcellularLocation>
        <location evidence="1">Membrane</location>
    </subcellularLocation>
</comment>
<evidence type="ECO:0000256" key="4">
    <source>
        <dbReference type="ARBA" id="ARBA00022723"/>
    </source>
</evidence>
<evidence type="ECO:0000256" key="11">
    <source>
        <dbReference type="PIRSR" id="PIRSR604329-50"/>
    </source>
</evidence>
<dbReference type="OrthoDB" id="9793584at2"/>
<evidence type="ECO:0000256" key="2">
    <source>
        <dbReference type="ARBA" id="ARBA00022617"/>
    </source>
</evidence>
<evidence type="ECO:0000256" key="10">
    <source>
        <dbReference type="HAMAP-Rule" id="MF_01959"/>
    </source>
</evidence>
<dbReference type="GO" id="GO:0005886">
    <property type="term" value="C:plasma membrane"/>
    <property type="evidence" value="ECO:0007669"/>
    <property type="project" value="UniProtKB-SubCell"/>
</dbReference>
<dbReference type="NCBIfam" id="NF009727">
    <property type="entry name" value="PRK13254.1-1"/>
    <property type="match status" value="1"/>
</dbReference>
<feature type="topological domain" description="Extracellular" evidence="10">
    <location>
        <begin position="36"/>
        <end position="158"/>
    </location>
</feature>
<comment type="function">
    <text evidence="10">Heme chaperone required for the biogenesis of c-type cytochromes. Transiently binds heme delivered by CcmC and transfers the heme to apo-cytochromes in a process facilitated by CcmF and CcmH.</text>
</comment>
<dbReference type="Pfam" id="PF03100">
    <property type="entry name" value="CcmE"/>
    <property type="match status" value="1"/>
</dbReference>
<reference evidence="13" key="1">
    <citation type="submission" date="2018-05" db="EMBL/GenBank/DDBJ databases">
        <title>Genome sequencing of Phenylobacterium sp. HYN0004.</title>
        <authorList>
            <person name="Yi H."/>
            <person name="Baek C."/>
        </authorList>
    </citation>
    <scope>NUCLEOTIDE SEQUENCE [LARGE SCALE GENOMIC DNA]</scope>
    <source>
        <strain evidence="13">HYN0004</strain>
    </source>
</reference>
<dbReference type="GO" id="GO:0046872">
    <property type="term" value="F:metal ion binding"/>
    <property type="evidence" value="ECO:0007669"/>
    <property type="project" value="UniProtKB-KW"/>
</dbReference>
<keyword evidence="4 10" id="KW-0479">Metal-binding</keyword>
<comment type="similarity">
    <text evidence="10">Belongs to the CcmE/CycJ family.</text>
</comment>
<keyword evidence="6 10" id="KW-0735">Signal-anchor</keyword>
<dbReference type="HAMAP" id="MF_01959">
    <property type="entry name" value="CcmE"/>
    <property type="match status" value="1"/>
</dbReference>
<dbReference type="AlphaFoldDB" id="A0A2Z3I0G8"/>
<keyword evidence="10" id="KW-1003">Cell membrane</keyword>
<feature type="binding site" description="covalent" evidence="10 11">
    <location>
        <position position="129"/>
    </location>
    <ligand>
        <name>heme</name>
        <dbReference type="ChEBI" id="CHEBI:30413"/>
    </ligand>
</feature>
<organism evidence="12 13">
    <name type="scientific">Phenylobacterium parvum</name>
    <dbReference type="NCBI Taxonomy" id="2201350"/>
    <lineage>
        <taxon>Bacteria</taxon>
        <taxon>Pseudomonadati</taxon>
        <taxon>Pseudomonadota</taxon>
        <taxon>Alphaproteobacteria</taxon>
        <taxon>Caulobacterales</taxon>
        <taxon>Caulobacteraceae</taxon>
        <taxon>Phenylobacterium</taxon>
    </lineage>
</organism>
<keyword evidence="5 10" id="KW-0201">Cytochrome c-type biogenesis</keyword>
<keyword evidence="8 10" id="KW-0408">Iron</keyword>
<dbReference type="InterPro" id="IPR004329">
    <property type="entry name" value="CcmE"/>
</dbReference>
<dbReference type="EMBL" id="CP029479">
    <property type="protein sequence ID" value="AWM76904.1"/>
    <property type="molecule type" value="Genomic_DNA"/>
</dbReference>
<evidence type="ECO:0000256" key="5">
    <source>
        <dbReference type="ARBA" id="ARBA00022748"/>
    </source>
</evidence>
<evidence type="ECO:0000256" key="3">
    <source>
        <dbReference type="ARBA" id="ARBA00022692"/>
    </source>
</evidence>
<dbReference type="PANTHER" id="PTHR34128:SF2">
    <property type="entry name" value="CYTOCHROME C-TYPE BIOGENESIS PROTEIN CCME HOMOLOG, MITOCHONDRIAL"/>
    <property type="match status" value="1"/>
</dbReference>
<feature type="topological domain" description="Cytoplasmic" evidence="10">
    <location>
        <begin position="1"/>
        <end position="14"/>
    </location>
</feature>
<dbReference type="PANTHER" id="PTHR34128">
    <property type="entry name" value="CYTOCHROME C-TYPE BIOGENESIS PROTEIN CCME HOMOLOG, MITOCHONDRIAL"/>
    <property type="match status" value="1"/>
</dbReference>
<keyword evidence="13" id="KW-1185">Reference proteome</keyword>
<evidence type="ECO:0000256" key="1">
    <source>
        <dbReference type="ARBA" id="ARBA00004370"/>
    </source>
</evidence>
<dbReference type="GO" id="GO:0017003">
    <property type="term" value="P:protein-heme linkage"/>
    <property type="evidence" value="ECO:0007669"/>
    <property type="project" value="UniProtKB-UniRule"/>
</dbReference>
<evidence type="ECO:0000313" key="13">
    <source>
        <dbReference type="Proteomes" id="UP000247763"/>
    </source>
</evidence>
<proteinExistence type="inferred from homology"/>
<protein>
    <recommendedName>
        <fullName evidence="10">Cytochrome c-type biogenesis protein CcmE</fullName>
    </recommendedName>
    <alternativeName>
        <fullName evidence="10">Cytochrome c maturation protein E</fullName>
    </alternativeName>
    <alternativeName>
        <fullName evidence="10">Heme chaperone CcmE</fullName>
    </alternativeName>
</protein>
<dbReference type="RefSeq" id="WP_110449473.1">
    <property type="nucleotide sequence ID" value="NZ_CP029479.1"/>
</dbReference>
<dbReference type="SUPFAM" id="SSF82093">
    <property type="entry name" value="Heme chaperone CcmE"/>
    <property type="match status" value="1"/>
</dbReference>
<sequence length="158" mass="17095">MTGWLPRSPRARRRLTLLAVIAPVLALAAGLTLWGLGDSVSYFYTPAQADAARPPAGRSVQLGGLVVDGSVVRHSDGRVEFSIRDNVAVDRIHYRGDLPDLFREGQGIVATGAFRSDGVFEARQVLAKHDETYMPKQVADSLKAQGEWRGEGVARTAP</sequence>
<evidence type="ECO:0000256" key="9">
    <source>
        <dbReference type="ARBA" id="ARBA00023136"/>
    </source>
</evidence>
<evidence type="ECO:0000256" key="7">
    <source>
        <dbReference type="ARBA" id="ARBA00022989"/>
    </source>
</evidence>
<dbReference type="GO" id="GO:0017004">
    <property type="term" value="P:cytochrome complex assembly"/>
    <property type="evidence" value="ECO:0007669"/>
    <property type="project" value="UniProtKB-KW"/>
</dbReference>
<dbReference type="NCBIfam" id="NF009731">
    <property type="entry name" value="PRK13254.1-5"/>
    <property type="match status" value="1"/>
</dbReference>
<dbReference type="GO" id="GO:0020037">
    <property type="term" value="F:heme binding"/>
    <property type="evidence" value="ECO:0007669"/>
    <property type="project" value="InterPro"/>
</dbReference>
<gene>
    <name evidence="10" type="primary">ccmE</name>
    <name evidence="10" type="synonym">cycJ</name>
    <name evidence="12" type="ORF">HYN04_03500</name>
</gene>
<accession>A0A2Z3I0G8</accession>